<gene>
    <name evidence="1" type="primary">ORF23134</name>
</gene>
<name>A0A0B6YGD5_9EUPU</name>
<proteinExistence type="predicted"/>
<organism evidence="1">
    <name type="scientific">Arion vulgaris</name>
    <dbReference type="NCBI Taxonomy" id="1028688"/>
    <lineage>
        <taxon>Eukaryota</taxon>
        <taxon>Metazoa</taxon>
        <taxon>Spiralia</taxon>
        <taxon>Lophotrochozoa</taxon>
        <taxon>Mollusca</taxon>
        <taxon>Gastropoda</taxon>
        <taxon>Heterobranchia</taxon>
        <taxon>Euthyneura</taxon>
        <taxon>Panpulmonata</taxon>
        <taxon>Eupulmonata</taxon>
        <taxon>Stylommatophora</taxon>
        <taxon>Helicina</taxon>
        <taxon>Arionoidea</taxon>
        <taxon>Arionidae</taxon>
        <taxon>Arion</taxon>
    </lineage>
</organism>
<dbReference type="EMBL" id="HACG01007700">
    <property type="protein sequence ID" value="CEK54565.1"/>
    <property type="molecule type" value="Transcribed_RNA"/>
</dbReference>
<reference evidence="1" key="1">
    <citation type="submission" date="2014-12" db="EMBL/GenBank/DDBJ databases">
        <title>Insight into the proteome of Arion vulgaris.</title>
        <authorList>
            <person name="Aradska J."/>
            <person name="Bulat T."/>
            <person name="Smidak R."/>
            <person name="Sarate P."/>
            <person name="Gangsoo J."/>
            <person name="Sialana F."/>
            <person name="Bilban M."/>
            <person name="Lubec G."/>
        </authorList>
    </citation>
    <scope>NUCLEOTIDE SEQUENCE</scope>
    <source>
        <tissue evidence="1">Skin</tissue>
    </source>
</reference>
<accession>A0A0B6YGD5</accession>
<dbReference type="AlphaFoldDB" id="A0A0B6YGD5"/>
<feature type="non-terminal residue" evidence="1">
    <location>
        <position position="1"/>
    </location>
</feature>
<sequence>STTPKSEFAFIKIRTVNHLVFDDQEGARTTCHLFFDTGNITDESSDTVALIGMSDVVSDVESDTCQMTCVIHNLNLAEKLQNMLQQRQTTHENLTKKYNNIMYDTTMGSHRPLPQLKPEHTLTVIVSHPHGCRKYVSFGNYTDREWVKGVWSQYNYTTPTCPGCSGALVFVLGHGKLLFDHAHVGNCVSNPSLNYSSYGVD</sequence>
<evidence type="ECO:0000313" key="1">
    <source>
        <dbReference type="EMBL" id="CEK54565.1"/>
    </source>
</evidence>
<protein>
    <submittedName>
        <fullName evidence="1">Uncharacterized protein</fullName>
    </submittedName>
</protein>